<organism evidence="1 2">
    <name type="scientific">Dreissena polymorpha</name>
    <name type="common">Zebra mussel</name>
    <name type="synonym">Mytilus polymorpha</name>
    <dbReference type="NCBI Taxonomy" id="45954"/>
    <lineage>
        <taxon>Eukaryota</taxon>
        <taxon>Metazoa</taxon>
        <taxon>Spiralia</taxon>
        <taxon>Lophotrochozoa</taxon>
        <taxon>Mollusca</taxon>
        <taxon>Bivalvia</taxon>
        <taxon>Autobranchia</taxon>
        <taxon>Heteroconchia</taxon>
        <taxon>Euheterodonta</taxon>
        <taxon>Imparidentia</taxon>
        <taxon>Neoheterodontei</taxon>
        <taxon>Myida</taxon>
        <taxon>Dreissenoidea</taxon>
        <taxon>Dreissenidae</taxon>
        <taxon>Dreissena</taxon>
    </lineage>
</organism>
<sequence length="104" mass="11726">MTENGFLNVFSFRSIPNCSAHEGTPNEQLQTPQMKDTPRVYREGGGMIDSHGRILRNRHGLPNRLRIEMDRSLVIAERCARTNAVYAFTKGSLIVNVLDHKDSA</sequence>
<dbReference type="EMBL" id="JAIWYP010000007">
    <property type="protein sequence ID" value="KAH3801266.1"/>
    <property type="molecule type" value="Genomic_DNA"/>
</dbReference>
<protein>
    <submittedName>
        <fullName evidence="1">Uncharacterized protein</fullName>
    </submittedName>
</protein>
<dbReference type="AlphaFoldDB" id="A0A9D4FQW2"/>
<name>A0A9D4FQW2_DREPO</name>
<dbReference type="Proteomes" id="UP000828390">
    <property type="component" value="Unassembled WGS sequence"/>
</dbReference>
<evidence type="ECO:0000313" key="1">
    <source>
        <dbReference type="EMBL" id="KAH3801266.1"/>
    </source>
</evidence>
<keyword evidence="2" id="KW-1185">Reference proteome</keyword>
<proteinExistence type="predicted"/>
<comment type="caution">
    <text evidence="1">The sequence shown here is derived from an EMBL/GenBank/DDBJ whole genome shotgun (WGS) entry which is preliminary data.</text>
</comment>
<reference evidence="1" key="2">
    <citation type="submission" date="2020-11" db="EMBL/GenBank/DDBJ databases">
        <authorList>
            <person name="McCartney M.A."/>
            <person name="Auch B."/>
            <person name="Kono T."/>
            <person name="Mallez S."/>
            <person name="Becker A."/>
            <person name="Gohl D.M."/>
            <person name="Silverstein K.A.T."/>
            <person name="Koren S."/>
            <person name="Bechman K.B."/>
            <person name="Herman A."/>
            <person name="Abrahante J.E."/>
            <person name="Garbe J."/>
        </authorList>
    </citation>
    <scope>NUCLEOTIDE SEQUENCE</scope>
    <source>
        <strain evidence="1">Duluth1</strain>
        <tissue evidence="1">Whole animal</tissue>
    </source>
</reference>
<gene>
    <name evidence="1" type="ORF">DPMN_154913</name>
</gene>
<evidence type="ECO:0000313" key="2">
    <source>
        <dbReference type="Proteomes" id="UP000828390"/>
    </source>
</evidence>
<reference evidence="1" key="1">
    <citation type="journal article" date="2019" name="bioRxiv">
        <title>The Genome of the Zebra Mussel, Dreissena polymorpha: A Resource for Invasive Species Research.</title>
        <authorList>
            <person name="McCartney M.A."/>
            <person name="Auch B."/>
            <person name="Kono T."/>
            <person name="Mallez S."/>
            <person name="Zhang Y."/>
            <person name="Obille A."/>
            <person name="Becker A."/>
            <person name="Abrahante J.E."/>
            <person name="Garbe J."/>
            <person name="Badalamenti J.P."/>
            <person name="Herman A."/>
            <person name="Mangelson H."/>
            <person name="Liachko I."/>
            <person name="Sullivan S."/>
            <person name="Sone E.D."/>
            <person name="Koren S."/>
            <person name="Silverstein K.A.T."/>
            <person name="Beckman K.B."/>
            <person name="Gohl D.M."/>
        </authorList>
    </citation>
    <scope>NUCLEOTIDE SEQUENCE</scope>
    <source>
        <strain evidence="1">Duluth1</strain>
        <tissue evidence="1">Whole animal</tissue>
    </source>
</reference>
<accession>A0A9D4FQW2</accession>